<keyword evidence="3" id="KW-1185">Reference proteome</keyword>
<dbReference type="RefSeq" id="WP_277277765.1">
    <property type="nucleotide sequence ID" value="NZ_JAROCY010000009.1"/>
</dbReference>
<gene>
    <name evidence="2" type="ORF">POM99_11145</name>
</gene>
<reference evidence="2 3" key="1">
    <citation type="submission" date="2023-03" db="EMBL/GenBank/DDBJ databases">
        <title>Novosphingobium cyanobacteriorum sp. nov., isolated from a eutrophic reservoir during the Microcystis bloom period.</title>
        <authorList>
            <person name="Kang M."/>
            <person name="Le V."/>
            <person name="Ko S.-R."/>
            <person name="Lee S.-A."/>
            <person name="Ahn C.-Y."/>
        </authorList>
    </citation>
    <scope>NUCLEOTIDE SEQUENCE [LARGE SCALE GENOMIC DNA]</scope>
    <source>
        <strain evidence="2 3">HBC54</strain>
    </source>
</reference>
<protein>
    <submittedName>
        <fullName evidence="2">Uncharacterized protein</fullName>
    </submittedName>
</protein>
<proteinExistence type="predicted"/>
<organism evidence="2 3">
    <name type="scientific">Novosphingobium cyanobacteriorum</name>
    <dbReference type="NCBI Taxonomy" id="3024215"/>
    <lineage>
        <taxon>Bacteria</taxon>
        <taxon>Pseudomonadati</taxon>
        <taxon>Pseudomonadota</taxon>
        <taxon>Alphaproteobacteria</taxon>
        <taxon>Sphingomonadales</taxon>
        <taxon>Sphingomonadaceae</taxon>
        <taxon>Novosphingobium</taxon>
    </lineage>
</organism>
<evidence type="ECO:0000313" key="3">
    <source>
        <dbReference type="Proteomes" id="UP001222770"/>
    </source>
</evidence>
<evidence type="ECO:0000256" key="1">
    <source>
        <dbReference type="SAM" id="SignalP"/>
    </source>
</evidence>
<feature type="signal peptide" evidence="1">
    <location>
        <begin position="1"/>
        <end position="21"/>
    </location>
</feature>
<name>A0ABT6CJL9_9SPHN</name>
<dbReference type="EMBL" id="JAROCY010000009">
    <property type="protein sequence ID" value="MDF8333758.1"/>
    <property type="molecule type" value="Genomic_DNA"/>
</dbReference>
<dbReference type="Proteomes" id="UP001222770">
    <property type="component" value="Unassembled WGS sequence"/>
</dbReference>
<comment type="caution">
    <text evidence="2">The sequence shown here is derived from an EMBL/GenBank/DDBJ whole genome shotgun (WGS) entry which is preliminary data.</text>
</comment>
<accession>A0ABT6CJL9</accession>
<evidence type="ECO:0000313" key="2">
    <source>
        <dbReference type="EMBL" id="MDF8333758.1"/>
    </source>
</evidence>
<sequence>MRLRNSALLVCVAAMAPVAFASVSARAADAPAKAAAPAAAAAPATQAPDINGVWEIYPDPFAGEENTFLELPVPGDGPKLREPYATEWKTLRANRDAKLKAGTPLVDASTQCLPEGMPSIMGAIFPLEFLQTPGQVTVLAEFLTQTRRIYLNKTMPPLEEMTPNFYGMSVGHWEGDTLIVTTKGVKPETRFFEIPHSLEMTITERIKVTGPGLIENQITIDDPKVLSEPYRFTYGYKRNPDYQIMEYFCDREDPLFRVKEDGTVEMKTADEIK</sequence>
<feature type="chain" id="PRO_5046475762" evidence="1">
    <location>
        <begin position="22"/>
        <end position="273"/>
    </location>
</feature>
<keyword evidence="1" id="KW-0732">Signal</keyword>